<dbReference type="PROSITE" id="PS01012">
    <property type="entry name" value="FOLYLPOLYGLU_SYNT_2"/>
    <property type="match status" value="1"/>
</dbReference>
<evidence type="ECO:0000313" key="9">
    <source>
        <dbReference type="EMBL" id="SUZ54608.1"/>
    </source>
</evidence>
<dbReference type="InterPro" id="IPR036565">
    <property type="entry name" value="Mur-like_cat_sf"/>
</dbReference>
<evidence type="ECO:0000256" key="3">
    <source>
        <dbReference type="ARBA" id="ARBA00022723"/>
    </source>
</evidence>
<dbReference type="InterPro" id="IPR036615">
    <property type="entry name" value="Mur_ligase_C_dom_sf"/>
</dbReference>
<evidence type="ECO:0000256" key="1">
    <source>
        <dbReference type="ARBA" id="ARBA00008276"/>
    </source>
</evidence>
<keyword evidence="4" id="KW-0547">Nucleotide-binding</keyword>
<dbReference type="AlphaFoldDB" id="A0A381NLB4"/>
<dbReference type="Gene3D" id="3.90.190.20">
    <property type="entry name" value="Mur ligase, C-terminal domain"/>
    <property type="match status" value="1"/>
</dbReference>
<protein>
    <submittedName>
        <fullName evidence="9">Uncharacterized protein</fullName>
    </submittedName>
</protein>
<dbReference type="NCBIfam" id="TIGR01499">
    <property type="entry name" value="folC"/>
    <property type="match status" value="1"/>
</dbReference>
<dbReference type="GO" id="GO:0046872">
    <property type="term" value="F:metal ion binding"/>
    <property type="evidence" value="ECO:0007669"/>
    <property type="project" value="UniProtKB-KW"/>
</dbReference>
<dbReference type="InterPro" id="IPR001645">
    <property type="entry name" value="Folylpolyglutamate_synth"/>
</dbReference>
<feature type="domain" description="Mur ligase central" evidence="8">
    <location>
        <begin position="51"/>
        <end position="221"/>
    </location>
</feature>
<reference evidence="9" key="1">
    <citation type="submission" date="2018-05" db="EMBL/GenBank/DDBJ databases">
        <authorList>
            <person name="Lanie J.A."/>
            <person name="Ng W.-L."/>
            <person name="Kazmierczak K.M."/>
            <person name="Andrzejewski T.M."/>
            <person name="Davidsen T.M."/>
            <person name="Wayne K.J."/>
            <person name="Tettelin H."/>
            <person name="Glass J.I."/>
            <person name="Rusch D."/>
            <person name="Podicherti R."/>
            <person name="Tsui H.-C.T."/>
            <person name="Winkler M.E."/>
        </authorList>
    </citation>
    <scope>NUCLEOTIDE SEQUENCE</scope>
</reference>
<organism evidence="9">
    <name type="scientific">marine metagenome</name>
    <dbReference type="NCBI Taxonomy" id="408172"/>
    <lineage>
        <taxon>unclassified sequences</taxon>
        <taxon>metagenomes</taxon>
        <taxon>ecological metagenomes</taxon>
    </lineage>
</organism>
<evidence type="ECO:0000256" key="2">
    <source>
        <dbReference type="ARBA" id="ARBA00022598"/>
    </source>
</evidence>
<evidence type="ECO:0000256" key="6">
    <source>
        <dbReference type="ARBA" id="ARBA00022842"/>
    </source>
</evidence>
<feature type="domain" description="Mur ligase C-terminal" evidence="7">
    <location>
        <begin position="278"/>
        <end position="395"/>
    </location>
</feature>
<evidence type="ECO:0000256" key="5">
    <source>
        <dbReference type="ARBA" id="ARBA00022840"/>
    </source>
</evidence>
<sequence>MNYTETVDWLYNQLPVYHRDGFIKYKLDLNSIKSVCNFLQNPQDNFKSIHVAGTNGKGSTSHMLASIFHEGGYKVGLYTSPHLIDFRERIKLNGKKIPESNVVDFVKKYQNYFQKNKISFFEMTVAMAFNYFSKSKVDIAIIETGLGGRLDATNIINPIISIITNVGLDHQEFLGEDIKQIAEEKAGIIKSCKPVVISEYQSSIHKIFIDKANEKKSDIYLANDIDISDFSTDLQGSFQNKNIKGVIKSLSIIDDLSISTKDIKKGLLNVINNTGLRGRWEIINQRPRTILDVGHNFEAFEETIKAFDEISFEKLRIVIGFVKGKNFEKILRSLPKDAYYYFCQPDINRALKVEEIFNYSKKIGMKGKSFLTVKSAYQCCCDESRKEDLIFIGGSSFIISDIIKLV</sequence>
<dbReference type="InterPro" id="IPR013221">
    <property type="entry name" value="Mur_ligase_cen"/>
</dbReference>
<keyword evidence="5" id="KW-0067">ATP-binding</keyword>
<evidence type="ECO:0000259" key="8">
    <source>
        <dbReference type="Pfam" id="PF08245"/>
    </source>
</evidence>
<dbReference type="GO" id="GO:0005524">
    <property type="term" value="F:ATP binding"/>
    <property type="evidence" value="ECO:0007669"/>
    <property type="project" value="UniProtKB-KW"/>
</dbReference>
<name>A0A381NLB4_9ZZZZ</name>
<dbReference type="Gene3D" id="3.40.1190.10">
    <property type="entry name" value="Mur-like, catalytic domain"/>
    <property type="match status" value="1"/>
</dbReference>
<dbReference type="GO" id="GO:0008841">
    <property type="term" value="F:dihydrofolate synthase activity"/>
    <property type="evidence" value="ECO:0007669"/>
    <property type="project" value="TreeGrafter"/>
</dbReference>
<evidence type="ECO:0000259" key="7">
    <source>
        <dbReference type="Pfam" id="PF02875"/>
    </source>
</evidence>
<dbReference type="Pfam" id="PF08245">
    <property type="entry name" value="Mur_ligase_M"/>
    <property type="match status" value="1"/>
</dbReference>
<keyword evidence="2" id="KW-0436">Ligase</keyword>
<dbReference type="GO" id="GO:0005737">
    <property type="term" value="C:cytoplasm"/>
    <property type="evidence" value="ECO:0007669"/>
    <property type="project" value="TreeGrafter"/>
</dbReference>
<dbReference type="Pfam" id="PF02875">
    <property type="entry name" value="Mur_ligase_C"/>
    <property type="match status" value="1"/>
</dbReference>
<dbReference type="PANTHER" id="PTHR11136:SF0">
    <property type="entry name" value="DIHYDROFOLATE SYNTHETASE-RELATED"/>
    <property type="match status" value="1"/>
</dbReference>
<gene>
    <name evidence="9" type="ORF">METZ01_LOCUS7462</name>
</gene>
<comment type="similarity">
    <text evidence="1">Belongs to the folylpolyglutamate synthase family.</text>
</comment>
<dbReference type="PIRSF" id="PIRSF001563">
    <property type="entry name" value="Folylpolyglu_synth"/>
    <property type="match status" value="1"/>
</dbReference>
<dbReference type="SUPFAM" id="SSF53623">
    <property type="entry name" value="MurD-like peptide ligases, catalytic domain"/>
    <property type="match status" value="1"/>
</dbReference>
<dbReference type="EMBL" id="UINC01000398">
    <property type="protein sequence ID" value="SUZ54608.1"/>
    <property type="molecule type" value="Genomic_DNA"/>
</dbReference>
<proteinExistence type="inferred from homology"/>
<keyword evidence="6" id="KW-0460">Magnesium</keyword>
<dbReference type="GO" id="GO:0004326">
    <property type="term" value="F:tetrahydrofolylpolyglutamate synthase activity"/>
    <property type="evidence" value="ECO:0007669"/>
    <property type="project" value="InterPro"/>
</dbReference>
<accession>A0A381NLB4</accession>
<dbReference type="InterPro" id="IPR004101">
    <property type="entry name" value="Mur_ligase_C"/>
</dbReference>
<evidence type="ECO:0000256" key="4">
    <source>
        <dbReference type="ARBA" id="ARBA00022741"/>
    </source>
</evidence>
<dbReference type="InterPro" id="IPR018109">
    <property type="entry name" value="Folylpolyglutamate_synth_CS"/>
</dbReference>
<dbReference type="PANTHER" id="PTHR11136">
    <property type="entry name" value="FOLYLPOLYGLUTAMATE SYNTHASE-RELATED"/>
    <property type="match status" value="1"/>
</dbReference>
<keyword evidence="3" id="KW-0479">Metal-binding</keyword>
<dbReference type="SUPFAM" id="SSF53244">
    <property type="entry name" value="MurD-like peptide ligases, peptide-binding domain"/>
    <property type="match status" value="1"/>
</dbReference>